<feature type="transmembrane region" description="Helical" evidence="1">
    <location>
        <begin position="7"/>
        <end position="26"/>
    </location>
</feature>
<keyword evidence="1" id="KW-1133">Transmembrane helix</keyword>
<accession>A0A1G2ACD1</accession>
<organism evidence="2 3">
    <name type="scientific">Candidatus Jacksonbacteria bacterium RIFCSPLOWO2_02_FULL_44_20</name>
    <dbReference type="NCBI Taxonomy" id="1798460"/>
    <lineage>
        <taxon>Bacteria</taxon>
        <taxon>Candidatus Jacksoniibacteriota</taxon>
    </lineage>
</organism>
<evidence type="ECO:0008006" key="4">
    <source>
        <dbReference type="Google" id="ProtNLM"/>
    </source>
</evidence>
<evidence type="ECO:0000313" key="3">
    <source>
        <dbReference type="Proteomes" id="UP000178315"/>
    </source>
</evidence>
<proteinExistence type="predicted"/>
<dbReference type="EMBL" id="MHJU01000003">
    <property type="protein sequence ID" value="OGY74146.1"/>
    <property type="molecule type" value="Genomic_DNA"/>
</dbReference>
<gene>
    <name evidence="2" type="ORF">A3H61_04415</name>
</gene>
<name>A0A1G2ACD1_9BACT</name>
<comment type="caution">
    <text evidence="2">The sequence shown here is derived from an EMBL/GenBank/DDBJ whole genome shotgun (WGS) entry which is preliminary data.</text>
</comment>
<protein>
    <recommendedName>
        <fullName evidence="4">Cohesin domain-containing protein</fullName>
    </recommendedName>
</protein>
<sequence length="210" mass="22924">MKLTHPIKYTIIICIAVAAAASFFYFQSGFLVEVEQNFASISQTAQSSLISRAKIFRKKPKESRVIQNASLQLTPNQTVVGSEARDVQTTIMLEAKNRKIAGVDIVITYEPLFVAIDDIAVADTMETVALKKIDAENGRIYLSLMAQAGGYIEGNHALATILWHPLTEGDTSFAFDYTPGLAEDTNVAEFATGNDVLTSVVNARYAIRGQ</sequence>
<evidence type="ECO:0000256" key="1">
    <source>
        <dbReference type="SAM" id="Phobius"/>
    </source>
</evidence>
<keyword evidence="1" id="KW-0472">Membrane</keyword>
<evidence type="ECO:0000313" key="2">
    <source>
        <dbReference type="EMBL" id="OGY74146.1"/>
    </source>
</evidence>
<dbReference type="Gene3D" id="2.60.40.680">
    <property type="match status" value="1"/>
</dbReference>
<keyword evidence="1" id="KW-0812">Transmembrane</keyword>
<dbReference type="AlphaFoldDB" id="A0A1G2ACD1"/>
<dbReference type="Proteomes" id="UP000178315">
    <property type="component" value="Unassembled WGS sequence"/>
</dbReference>
<reference evidence="2 3" key="1">
    <citation type="journal article" date="2016" name="Nat. Commun.">
        <title>Thousands of microbial genomes shed light on interconnected biogeochemical processes in an aquifer system.</title>
        <authorList>
            <person name="Anantharaman K."/>
            <person name="Brown C.T."/>
            <person name="Hug L.A."/>
            <person name="Sharon I."/>
            <person name="Castelle C.J."/>
            <person name="Probst A.J."/>
            <person name="Thomas B.C."/>
            <person name="Singh A."/>
            <person name="Wilkins M.J."/>
            <person name="Karaoz U."/>
            <person name="Brodie E.L."/>
            <person name="Williams K.H."/>
            <person name="Hubbard S.S."/>
            <person name="Banfield J.F."/>
        </authorList>
    </citation>
    <scope>NUCLEOTIDE SEQUENCE [LARGE SCALE GENOMIC DNA]</scope>
</reference>